<dbReference type="Proteomes" id="UP000316733">
    <property type="component" value="Segment"/>
</dbReference>
<protein>
    <submittedName>
        <fullName evidence="1">Uncharacterized protein</fullName>
    </submittedName>
</protein>
<name>A0A4Y1LUL6_9CAUD</name>
<sequence>MTKPFDISKFRKDITKSITGISTGFNDPTIWISTGNYTLNYLISSDFNKGVPMGKVTMFAGESGCLPETAKVKIRLSKKQS</sequence>
<reference evidence="2" key="1">
    <citation type="journal article" date="2020" name="bioRxiv">
        <title>Integrative omics analysis of Pseudomonas aeruginosa virus PA5oct highlights the molecular complexity of jumbo phages.</title>
        <authorList>
            <person name="Lood C."/>
            <person name="Danis-Wlodarczyk K."/>
            <person name="Blasdel B.G."/>
            <person name="Jang H.B."/>
            <person name="Vandenheuvel D."/>
            <person name="Briers Y."/>
            <person name="Noben J.-P."/>
            <person name="van Noort V."/>
            <person name="Drulis-Kawa Z."/>
            <person name="Lavigne R."/>
        </authorList>
    </citation>
    <scope>NUCLEOTIDE SEQUENCE [LARGE SCALE GENOMIC DNA]</scope>
</reference>
<proteinExistence type="predicted"/>
<evidence type="ECO:0000313" key="2">
    <source>
        <dbReference type="Proteomes" id="UP000316733"/>
    </source>
</evidence>
<keyword evidence="2" id="KW-1185">Reference proteome</keyword>
<evidence type="ECO:0000313" key="1">
    <source>
        <dbReference type="EMBL" id="QCG76089.1"/>
    </source>
</evidence>
<organism evidence="1 2">
    <name type="scientific">Pseudomonas phage vB_PaeM_PA5oct</name>
    <dbReference type="NCBI Taxonomy" id="2163605"/>
    <lineage>
        <taxon>Viruses</taxon>
        <taxon>Duplodnaviria</taxon>
        <taxon>Heunggongvirae</taxon>
        <taxon>Uroviricota</taxon>
        <taxon>Caudoviricetes</taxon>
        <taxon>Arenbergviridae</taxon>
        <taxon>Wroclawvirus</taxon>
        <taxon>Wroclawvirus PA5oct</taxon>
    </lineage>
</organism>
<gene>
    <name evidence="1" type="ORF">EST35_0208</name>
</gene>
<accession>A0A4Y1LUL6</accession>
<dbReference type="EMBL" id="MK797984">
    <property type="protein sequence ID" value="QCG76089.1"/>
    <property type="molecule type" value="Genomic_DNA"/>
</dbReference>